<dbReference type="PANTHER" id="PTHR34239:SF2">
    <property type="entry name" value="TRANSPOSABLE ELEMENT P TRANSPOSASE_THAP9 CONSERVED DOMAIN-CONTAINING PROTEIN"/>
    <property type="match status" value="1"/>
</dbReference>
<comment type="caution">
    <text evidence="2">The sequence shown here is derived from an EMBL/GenBank/DDBJ whole genome shotgun (WGS) entry which is preliminary data.</text>
</comment>
<dbReference type="PANTHER" id="PTHR34239">
    <property type="entry name" value="APPLE DOMAIN-CONTAINING PROTEIN"/>
    <property type="match status" value="1"/>
</dbReference>
<evidence type="ECO:0000313" key="3">
    <source>
        <dbReference type="Proteomes" id="UP000198287"/>
    </source>
</evidence>
<dbReference type="AlphaFoldDB" id="A0A226D3I2"/>
<protein>
    <submittedName>
        <fullName evidence="2">Uncharacterized protein</fullName>
    </submittedName>
</protein>
<sequence>MNEEKVPDGIEERLKMQEAALEALKDVPTMLASLIGQGKIDKPEMRSTWSLGLSDEEDQQDFEKDADNLLGNVQSKDDDPREKEVEELLNDIEMGSDLGPEVSQNVAASIIKTVTLPLSKESKSKLRENIKTPSNCKEFVPPKINNEIMKLFHRMLDWPIKSEIPKEVVSTVVRLAIDTGNILGDQAQQLNSTRRFDLKKYLNPEYGGICSSQVEHSEWLFGKDLSENLKSSKATSNLIRNTAARRNRFHPYQRQNIRPNFTPLNFNRPFRHQRGNGQFRNFNARQNRNPFPAWKPNQFQRKD</sequence>
<dbReference type="EMBL" id="LNIX01000035">
    <property type="protein sequence ID" value="OXA40125.1"/>
    <property type="molecule type" value="Genomic_DNA"/>
</dbReference>
<reference evidence="2 3" key="1">
    <citation type="submission" date="2015-12" db="EMBL/GenBank/DDBJ databases">
        <title>The genome of Folsomia candida.</title>
        <authorList>
            <person name="Faddeeva A."/>
            <person name="Derks M.F."/>
            <person name="Anvar Y."/>
            <person name="Smit S."/>
            <person name="Van Straalen N."/>
            <person name="Roelofs D."/>
        </authorList>
    </citation>
    <scope>NUCLEOTIDE SEQUENCE [LARGE SCALE GENOMIC DNA]</scope>
    <source>
        <strain evidence="2 3">VU population</strain>
        <tissue evidence="2">Whole body</tissue>
    </source>
</reference>
<name>A0A226D3I2_FOLCA</name>
<gene>
    <name evidence="2" type="ORF">Fcan01_25127</name>
</gene>
<evidence type="ECO:0000313" key="2">
    <source>
        <dbReference type="EMBL" id="OXA40125.1"/>
    </source>
</evidence>
<dbReference type="OrthoDB" id="7701249at2759"/>
<keyword evidence="3" id="KW-1185">Reference proteome</keyword>
<feature type="compositionally biased region" description="Low complexity" evidence="1">
    <location>
        <begin position="281"/>
        <end position="292"/>
    </location>
</feature>
<evidence type="ECO:0000256" key="1">
    <source>
        <dbReference type="SAM" id="MobiDB-lite"/>
    </source>
</evidence>
<proteinExistence type="predicted"/>
<feature type="region of interest" description="Disordered" evidence="1">
    <location>
        <begin position="281"/>
        <end position="303"/>
    </location>
</feature>
<accession>A0A226D3I2</accession>
<organism evidence="2 3">
    <name type="scientific">Folsomia candida</name>
    <name type="common">Springtail</name>
    <dbReference type="NCBI Taxonomy" id="158441"/>
    <lineage>
        <taxon>Eukaryota</taxon>
        <taxon>Metazoa</taxon>
        <taxon>Ecdysozoa</taxon>
        <taxon>Arthropoda</taxon>
        <taxon>Hexapoda</taxon>
        <taxon>Collembola</taxon>
        <taxon>Entomobryomorpha</taxon>
        <taxon>Isotomoidea</taxon>
        <taxon>Isotomidae</taxon>
        <taxon>Proisotominae</taxon>
        <taxon>Folsomia</taxon>
    </lineage>
</organism>
<dbReference type="Proteomes" id="UP000198287">
    <property type="component" value="Unassembled WGS sequence"/>
</dbReference>